<feature type="binding site" evidence="14">
    <location>
        <position position="528"/>
    </location>
    <ligand>
        <name>ATP</name>
        <dbReference type="ChEBI" id="CHEBI:30616"/>
    </ligand>
</feature>
<dbReference type="GO" id="GO:0140326">
    <property type="term" value="F:ATPase-coupled intramembrane lipid transporter activity"/>
    <property type="evidence" value="ECO:0007669"/>
    <property type="project" value="UniProtKB-EC"/>
</dbReference>
<dbReference type="Proteomes" id="UP000696280">
    <property type="component" value="Unassembled WGS sequence"/>
</dbReference>
<evidence type="ECO:0000256" key="9">
    <source>
        <dbReference type="ARBA" id="ARBA00022989"/>
    </source>
</evidence>
<feature type="binding site" evidence="14">
    <location>
        <position position="1073"/>
    </location>
    <ligand>
        <name>ATP</name>
        <dbReference type="ChEBI" id="CHEBI:30616"/>
    </ligand>
</feature>
<name>A0A9N9PGU0_9HELO</name>
<dbReference type="SUPFAM" id="SSF81660">
    <property type="entry name" value="Metal cation-transporting ATPase, ATP-binding domain N"/>
    <property type="match status" value="1"/>
</dbReference>
<feature type="transmembrane region" description="Helical" evidence="16">
    <location>
        <begin position="419"/>
        <end position="441"/>
    </location>
</feature>
<comment type="cofactor">
    <cofactor evidence="15">
        <name>Mg(2+)</name>
        <dbReference type="ChEBI" id="CHEBI:18420"/>
    </cofactor>
</comment>
<dbReference type="GO" id="GO:0045332">
    <property type="term" value="P:phospholipid translocation"/>
    <property type="evidence" value="ECO:0007669"/>
    <property type="project" value="TreeGrafter"/>
</dbReference>
<feature type="binding site" evidence="14">
    <location>
        <position position="1097"/>
    </location>
    <ligand>
        <name>ATP</name>
        <dbReference type="ChEBI" id="CHEBI:30616"/>
    </ligand>
</feature>
<dbReference type="InterPro" id="IPR006539">
    <property type="entry name" value="P-type_ATPase_IV"/>
</dbReference>
<dbReference type="InterPro" id="IPR023298">
    <property type="entry name" value="ATPase_P-typ_TM_dom_sf"/>
</dbReference>
<dbReference type="PANTHER" id="PTHR24092">
    <property type="entry name" value="PROBABLE PHOSPHOLIPID-TRANSPORTING ATPASE"/>
    <property type="match status" value="1"/>
</dbReference>
<keyword evidence="3 16" id="KW-0812">Transmembrane</keyword>
<feature type="transmembrane region" description="Helical" evidence="16">
    <location>
        <begin position="1338"/>
        <end position="1358"/>
    </location>
</feature>
<evidence type="ECO:0000256" key="15">
    <source>
        <dbReference type="PIRSR" id="PIRSR606539-3"/>
    </source>
</evidence>
<dbReference type="Gene3D" id="3.40.50.1000">
    <property type="entry name" value="HAD superfamily/HAD-like"/>
    <property type="match status" value="1"/>
</dbReference>
<evidence type="ECO:0000256" key="7">
    <source>
        <dbReference type="ARBA" id="ARBA00022842"/>
    </source>
</evidence>
<dbReference type="GO" id="GO:0005524">
    <property type="term" value="F:ATP binding"/>
    <property type="evidence" value="ECO:0007669"/>
    <property type="project" value="UniProtKB-UniRule"/>
</dbReference>
<evidence type="ECO:0000256" key="8">
    <source>
        <dbReference type="ARBA" id="ARBA00022967"/>
    </source>
</evidence>
<evidence type="ECO:0000256" key="14">
    <source>
        <dbReference type="PIRSR" id="PIRSR606539-2"/>
    </source>
</evidence>
<feature type="active site" description="4-aspartylphosphate intermediate" evidence="13">
    <location>
        <position position="527"/>
    </location>
</feature>
<comment type="similarity">
    <text evidence="2 16">Belongs to the cation transport ATPase (P-type) (TC 3.A.3) family. Type IV subfamily.</text>
</comment>
<dbReference type="InterPro" id="IPR023299">
    <property type="entry name" value="ATPase_P-typ_cyto_dom_N"/>
</dbReference>
<feature type="compositionally biased region" description="Polar residues" evidence="17">
    <location>
        <begin position="8"/>
        <end position="32"/>
    </location>
</feature>
<evidence type="ECO:0000313" key="21">
    <source>
        <dbReference type="Proteomes" id="UP000696280"/>
    </source>
</evidence>
<feature type="binding site" evidence="14">
    <location>
        <position position="1067"/>
    </location>
    <ligand>
        <name>ATP</name>
        <dbReference type="ChEBI" id="CHEBI:30616"/>
    </ligand>
</feature>
<keyword evidence="4 15" id="KW-0479">Metal-binding</keyword>
<dbReference type="FunFam" id="3.40.50.1000:FF:000172">
    <property type="entry name" value="Phospholipid-transporting ATPase"/>
    <property type="match status" value="1"/>
</dbReference>
<evidence type="ECO:0000256" key="17">
    <source>
        <dbReference type="SAM" id="MobiDB-lite"/>
    </source>
</evidence>
<dbReference type="InterPro" id="IPR032630">
    <property type="entry name" value="P_typ_ATPase_c"/>
</dbReference>
<feature type="transmembrane region" description="Helical" evidence="16">
    <location>
        <begin position="145"/>
        <end position="162"/>
    </location>
</feature>
<dbReference type="InterPro" id="IPR044492">
    <property type="entry name" value="P_typ_ATPase_HD_dom"/>
</dbReference>
<dbReference type="Gene3D" id="3.40.1110.10">
    <property type="entry name" value="Calcium-transporting ATPase, cytoplasmic domain N"/>
    <property type="match status" value="2"/>
</dbReference>
<dbReference type="GO" id="GO:0000287">
    <property type="term" value="F:magnesium ion binding"/>
    <property type="evidence" value="ECO:0007669"/>
    <property type="project" value="UniProtKB-UniRule"/>
</dbReference>
<feature type="transmembrane region" description="Helical" evidence="16">
    <location>
        <begin position="461"/>
        <end position="482"/>
    </location>
</feature>
<feature type="binding site" evidence="14">
    <location>
        <position position="979"/>
    </location>
    <ligand>
        <name>ATP</name>
        <dbReference type="ChEBI" id="CHEBI:30616"/>
    </ligand>
</feature>
<dbReference type="InterPro" id="IPR023214">
    <property type="entry name" value="HAD_sf"/>
</dbReference>
<evidence type="ECO:0000259" key="18">
    <source>
        <dbReference type="Pfam" id="PF16209"/>
    </source>
</evidence>
<evidence type="ECO:0000256" key="3">
    <source>
        <dbReference type="ARBA" id="ARBA00022692"/>
    </source>
</evidence>
<sequence length="1405" mass="158252">MARLGNDNAKTGTNINRIIPFNRTTPSMDPTTSEQQSLEEKESSPDEANLGPSRRVIISPLRRIQRGLVRTSKLVTKNPVVLKILGQSQLPPTKDGRKIDLDASRNIPLIDERTKKEYINNAIRSSRYTLLTFIPHQLWFQFSKIPNLYFLVTGVIQLIPGLSTTGTYTTILPLAFFLLFTVAREGYDDFRRYQLDKEENGRVVRVLYGFRHGSTGGHFITSWLDRLKSSGASLKNRLASQKFMKRLPFKFEEELIQAPATESNPWFKVKWIHVKVGDIIELDRDEQVPADMILLHADGREGVAYVETMALDGETNLKSRHSLHQLKCNNLDALSKSRAHFVVEDPNPDLYGFSGKASLGDVTLPLTLSNVILRGCIIRNTTRVFGMVINTGEECKIRMNANKNPAAKSPAIQSMTNKIVILLALFVIILASGCTVGYVIWDRTFQKKTWYLANSGLPLHEIWIAFAIMFNNLIPLALYVSLELIKLAQFILLADIEMYDEASNTPMVSNTQNIYEDLGQVNYILSDKTGTLTENVMQLRKMTIGGVEWKHSSESIRGKTTEKIITKNGSVQHEMRDIIEDISTNTSDGLSTPRITIEVPISKTTEETIQVGTLHEDSSDDIVKYLQQNTSTPLALKLHFFILSLAICHTCFPEGENSGKSGFQAASPDELALVEAAQDLGYLLIDRKTYSITILKSPFGTNPGDRQTYEVLNTIEFSSKRKRMSIVVRFPDGRICLFCKGADSVLLPRFRSGFMAQETASLVQKRHSERVSVEVEEALARKSMEVESRKSFQRSSFQVSRSSLTIARPGPPKRTNSSSYYGRRSMSIIEPDLGMKTPGATNGGAPRRSMGSFANALAVPPGQGDYFQYAAHDPHDEASTLERCLEHIDNFASEGLRTLVYGYRFLEEEEYLSWEKQHREATTSLTNRQELIESAAEELEKNLDLAGATGIEDKLQEGVPETVEKLQQADIKIWMLTGDKRETAINIAHSAQLCKSYSEIVILDGSDKEETLVSKMSDTILKLTAGRIAHSVIVIDGQTLIEVEANETLNAQFYSLLLQVDSVICCRASPSQKAAMVKRIRILSPKSITLAIGDGGNDIAMIQKAHVGIGISGKEGLQAARVADYSIAQFRFLQRLLLVHGHWLYMRTAKFILLTFWKEMLFYVVQLLYQRWNGYTGTSLFESWSLAVWNTLFTSLPVMIPGIFEQDLPAETLLAVPELYSYGQRNQGFNIRKYWWWMFMGISEGVGIYFLIYALYGRHEMGDQGLFALGNLAFSVCVVFINVKLLILDYQYLTWIPIFSALLTIAGWWVWNLFLSAAYSNAPGVYSVHSAFIEHFDLAWWCVFIVVYMVCMVVELYVGSVERLWDDFGGWSGIKKIWRERGEDGNGIGSRIGLKLRFWKGRKEA</sequence>
<proteinExistence type="inferred from homology"/>
<dbReference type="GO" id="GO:0005802">
    <property type="term" value="C:trans-Golgi network"/>
    <property type="evidence" value="ECO:0007669"/>
    <property type="project" value="TreeGrafter"/>
</dbReference>
<dbReference type="EC" id="7.6.2.1" evidence="16"/>
<dbReference type="InterPro" id="IPR032631">
    <property type="entry name" value="P-type_ATPase_N"/>
</dbReference>
<feature type="binding site" evidence="14">
    <location>
        <position position="717"/>
    </location>
    <ligand>
        <name>ATP</name>
        <dbReference type="ChEBI" id="CHEBI:30616"/>
    </ligand>
</feature>
<keyword evidence="10 16" id="KW-0472">Membrane</keyword>
<evidence type="ECO:0000256" key="4">
    <source>
        <dbReference type="ARBA" id="ARBA00022723"/>
    </source>
</evidence>
<dbReference type="SUPFAM" id="SSF56784">
    <property type="entry name" value="HAD-like"/>
    <property type="match status" value="1"/>
</dbReference>
<evidence type="ECO:0000256" key="2">
    <source>
        <dbReference type="ARBA" id="ARBA00008109"/>
    </source>
</evidence>
<dbReference type="PRINTS" id="PR00119">
    <property type="entry name" value="CATATPASE"/>
</dbReference>
<dbReference type="SFLD" id="SFLDG00002">
    <property type="entry name" value="C1.7:_P-type_atpase_like"/>
    <property type="match status" value="1"/>
</dbReference>
<dbReference type="GO" id="GO:0005886">
    <property type="term" value="C:plasma membrane"/>
    <property type="evidence" value="ECO:0007669"/>
    <property type="project" value="TreeGrafter"/>
</dbReference>
<protein>
    <recommendedName>
        <fullName evidence="16">Phospholipid-transporting ATPase</fullName>
        <ecNumber evidence="16">7.6.2.1</ecNumber>
    </recommendedName>
</protein>
<dbReference type="InterPro" id="IPR018303">
    <property type="entry name" value="ATPase_P-typ_P_site"/>
</dbReference>
<evidence type="ECO:0000256" key="1">
    <source>
        <dbReference type="ARBA" id="ARBA00004141"/>
    </source>
</evidence>
<dbReference type="GO" id="GO:0006892">
    <property type="term" value="P:post-Golgi vesicle-mediated transport"/>
    <property type="evidence" value="ECO:0007669"/>
    <property type="project" value="TreeGrafter"/>
</dbReference>
<gene>
    <name evidence="20" type="ORF">HYFRA_00000944</name>
</gene>
<feature type="transmembrane region" description="Helical" evidence="16">
    <location>
        <begin position="1234"/>
        <end position="1256"/>
    </location>
</feature>
<comment type="caution">
    <text evidence="20">The sequence shown here is derived from an EMBL/GenBank/DDBJ whole genome shotgun (WGS) entry which is preliminary data.</text>
</comment>
<evidence type="ECO:0000256" key="10">
    <source>
        <dbReference type="ARBA" id="ARBA00023136"/>
    </source>
</evidence>
<feature type="binding site" evidence="15">
    <location>
        <position position="529"/>
    </location>
    <ligand>
        <name>Mg(2+)</name>
        <dbReference type="ChEBI" id="CHEBI:18420"/>
    </ligand>
</feature>
<keyword evidence="21" id="KW-1185">Reference proteome</keyword>
<accession>A0A9N9PGU0</accession>
<evidence type="ECO:0000256" key="11">
    <source>
        <dbReference type="ARBA" id="ARBA00034036"/>
    </source>
</evidence>
<feature type="binding site" evidence="14">
    <location>
        <position position="527"/>
    </location>
    <ligand>
        <name>ATP</name>
        <dbReference type="ChEBI" id="CHEBI:30616"/>
    </ligand>
</feature>
<feature type="binding site" evidence="15">
    <location>
        <position position="1098"/>
    </location>
    <ligand>
        <name>Mg(2+)</name>
        <dbReference type="ChEBI" id="CHEBI:18420"/>
    </ligand>
</feature>
<dbReference type="PROSITE" id="PS00154">
    <property type="entry name" value="ATPASE_E1_E2"/>
    <property type="match status" value="1"/>
</dbReference>
<keyword evidence="8 16" id="KW-1278">Translocase</keyword>
<evidence type="ECO:0000256" key="12">
    <source>
        <dbReference type="ARBA" id="ARBA00049128"/>
    </source>
</evidence>
<keyword evidence="5 14" id="KW-0547">Nucleotide-binding</keyword>
<dbReference type="GO" id="GO:0016887">
    <property type="term" value="F:ATP hydrolysis activity"/>
    <property type="evidence" value="ECO:0007669"/>
    <property type="project" value="InterPro"/>
</dbReference>
<dbReference type="GO" id="GO:0032456">
    <property type="term" value="P:endocytic recycling"/>
    <property type="evidence" value="ECO:0007669"/>
    <property type="project" value="TreeGrafter"/>
</dbReference>
<dbReference type="SUPFAM" id="SSF81653">
    <property type="entry name" value="Calcium ATPase, transduction domain A"/>
    <property type="match status" value="1"/>
</dbReference>
<comment type="catalytic activity">
    <reaction evidence="12">
        <text>a 1,2-diacyl-sn-glycero-3-phosphoethanolamine(out) + ATP + H2O = a 1,2-diacyl-sn-glycero-3-phosphoethanolamine(in) + ADP + phosphate + H(+)</text>
        <dbReference type="Rhea" id="RHEA:66132"/>
        <dbReference type="ChEBI" id="CHEBI:15377"/>
        <dbReference type="ChEBI" id="CHEBI:15378"/>
        <dbReference type="ChEBI" id="CHEBI:30616"/>
        <dbReference type="ChEBI" id="CHEBI:43474"/>
        <dbReference type="ChEBI" id="CHEBI:64612"/>
        <dbReference type="ChEBI" id="CHEBI:456216"/>
    </reaction>
    <physiologicalReaction direction="left-to-right" evidence="12">
        <dbReference type="Rhea" id="RHEA:66133"/>
    </physiologicalReaction>
</comment>
<feature type="binding site" evidence="14">
    <location>
        <position position="529"/>
    </location>
    <ligand>
        <name>ATP</name>
        <dbReference type="ChEBI" id="CHEBI:30616"/>
    </ligand>
</feature>
<evidence type="ECO:0000256" key="5">
    <source>
        <dbReference type="ARBA" id="ARBA00022741"/>
    </source>
</evidence>
<dbReference type="InterPro" id="IPR008250">
    <property type="entry name" value="ATPase_P-typ_transduc_dom_A_sf"/>
</dbReference>
<keyword evidence="9 16" id="KW-1133">Transmembrane helix</keyword>
<evidence type="ECO:0000259" key="19">
    <source>
        <dbReference type="Pfam" id="PF16212"/>
    </source>
</evidence>
<feature type="region of interest" description="Disordered" evidence="17">
    <location>
        <begin position="1"/>
        <end position="52"/>
    </location>
</feature>
<keyword evidence="6 14" id="KW-0067">ATP-binding</keyword>
<comment type="catalytic activity">
    <reaction evidence="11 16">
        <text>ATP + H2O + phospholipidSide 1 = ADP + phosphate + phospholipidSide 2.</text>
        <dbReference type="EC" id="7.6.2.1"/>
    </reaction>
</comment>
<dbReference type="InterPro" id="IPR036412">
    <property type="entry name" value="HAD-like_sf"/>
</dbReference>
<feature type="domain" description="P-type ATPase N-terminal" evidence="18">
    <location>
        <begin position="113"/>
        <end position="171"/>
    </location>
</feature>
<reference evidence="20" key="1">
    <citation type="submission" date="2021-07" db="EMBL/GenBank/DDBJ databases">
        <authorList>
            <person name="Durling M."/>
        </authorList>
    </citation>
    <scope>NUCLEOTIDE SEQUENCE</scope>
</reference>
<feature type="transmembrane region" description="Helical" evidence="16">
    <location>
        <begin position="1295"/>
        <end position="1318"/>
    </location>
</feature>
<feature type="binding site" evidence="14">
    <location>
        <position position="670"/>
    </location>
    <ligand>
        <name>ATP</name>
        <dbReference type="ChEBI" id="CHEBI:30616"/>
    </ligand>
</feature>
<evidence type="ECO:0000256" key="16">
    <source>
        <dbReference type="RuleBase" id="RU362033"/>
    </source>
</evidence>
<evidence type="ECO:0000256" key="6">
    <source>
        <dbReference type="ARBA" id="ARBA00022840"/>
    </source>
</evidence>
<dbReference type="NCBIfam" id="TIGR01494">
    <property type="entry name" value="ATPase_P-type"/>
    <property type="match status" value="1"/>
</dbReference>
<dbReference type="SFLD" id="SFLDS00003">
    <property type="entry name" value="Haloacid_Dehalogenase"/>
    <property type="match status" value="1"/>
</dbReference>
<dbReference type="Pfam" id="PF16212">
    <property type="entry name" value="PhoLip_ATPase_C"/>
    <property type="match status" value="1"/>
</dbReference>
<dbReference type="EMBL" id="CAJVRL010000045">
    <property type="protein sequence ID" value="CAG8952204.1"/>
    <property type="molecule type" value="Genomic_DNA"/>
</dbReference>
<dbReference type="OrthoDB" id="377733at2759"/>
<feature type="binding site" evidence="15">
    <location>
        <position position="527"/>
    </location>
    <ligand>
        <name>Mg(2+)</name>
        <dbReference type="ChEBI" id="CHEBI:18420"/>
    </ligand>
</feature>
<feature type="transmembrane region" description="Helical" evidence="16">
    <location>
        <begin position="1151"/>
        <end position="1172"/>
    </location>
</feature>
<dbReference type="Pfam" id="PF13246">
    <property type="entry name" value="Cation_ATPase"/>
    <property type="match status" value="1"/>
</dbReference>
<feature type="binding site" evidence="14">
    <location>
        <position position="978"/>
    </location>
    <ligand>
        <name>ATP</name>
        <dbReference type="ChEBI" id="CHEBI:30616"/>
    </ligand>
</feature>
<organism evidence="20 21">
    <name type="scientific">Hymenoscyphus fraxineus</name>
    <dbReference type="NCBI Taxonomy" id="746836"/>
    <lineage>
        <taxon>Eukaryota</taxon>
        <taxon>Fungi</taxon>
        <taxon>Dikarya</taxon>
        <taxon>Ascomycota</taxon>
        <taxon>Pezizomycotina</taxon>
        <taxon>Leotiomycetes</taxon>
        <taxon>Helotiales</taxon>
        <taxon>Helotiaceae</taxon>
        <taxon>Hymenoscyphus</taxon>
    </lineage>
</organism>
<feature type="domain" description="P-type ATPase C-terminal" evidence="19">
    <location>
        <begin position="1120"/>
        <end position="1364"/>
    </location>
</feature>
<feature type="binding site" evidence="15">
    <location>
        <position position="1094"/>
    </location>
    <ligand>
        <name>Mg(2+)</name>
        <dbReference type="ChEBI" id="CHEBI:18420"/>
    </ligand>
</feature>
<feature type="binding site" evidence="14">
    <location>
        <position position="1098"/>
    </location>
    <ligand>
        <name>ATP</name>
        <dbReference type="ChEBI" id="CHEBI:30616"/>
    </ligand>
</feature>
<dbReference type="NCBIfam" id="TIGR01652">
    <property type="entry name" value="ATPase-Plipid"/>
    <property type="match status" value="2"/>
</dbReference>
<dbReference type="SUPFAM" id="SSF81665">
    <property type="entry name" value="Calcium ATPase, transmembrane domain M"/>
    <property type="match status" value="1"/>
</dbReference>
<evidence type="ECO:0000256" key="13">
    <source>
        <dbReference type="PIRSR" id="PIRSR606539-1"/>
    </source>
</evidence>
<dbReference type="SFLD" id="SFLDF00027">
    <property type="entry name" value="p-type_atpase"/>
    <property type="match status" value="1"/>
</dbReference>
<dbReference type="Pfam" id="PF16209">
    <property type="entry name" value="PhoLip_ATPase_N"/>
    <property type="match status" value="1"/>
</dbReference>
<feature type="transmembrane region" description="Helical" evidence="16">
    <location>
        <begin position="1268"/>
        <end position="1288"/>
    </location>
</feature>
<comment type="subcellular location">
    <subcellularLocation>
        <location evidence="1 16">Membrane</location>
        <topology evidence="1 16">Multi-pass membrane protein</topology>
    </subcellularLocation>
</comment>
<feature type="binding site" evidence="14">
    <location>
        <position position="897"/>
    </location>
    <ligand>
        <name>ATP</name>
        <dbReference type="ChEBI" id="CHEBI:30616"/>
    </ligand>
</feature>
<evidence type="ECO:0000313" key="20">
    <source>
        <dbReference type="EMBL" id="CAG8952204.1"/>
    </source>
</evidence>
<keyword evidence="7 15" id="KW-0460">Magnesium</keyword>
<feature type="binding site" evidence="14">
    <location>
        <position position="740"/>
    </location>
    <ligand>
        <name>ATP</name>
        <dbReference type="ChEBI" id="CHEBI:30616"/>
    </ligand>
</feature>
<feature type="binding site" evidence="14">
    <location>
        <position position="977"/>
    </location>
    <ligand>
        <name>ATP</name>
        <dbReference type="ChEBI" id="CHEBI:30616"/>
    </ligand>
</feature>
<dbReference type="InterPro" id="IPR001757">
    <property type="entry name" value="P_typ_ATPase"/>
</dbReference>
<dbReference type="Gene3D" id="2.70.150.10">
    <property type="entry name" value="Calcium-transporting ATPase, cytoplasmic transduction domain A"/>
    <property type="match status" value="1"/>
</dbReference>
<dbReference type="PANTHER" id="PTHR24092:SF174">
    <property type="entry name" value="PHOSPHOLIPID-TRANSPORTING ATPASE DNF3-RELATED"/>
    <property type="match status" value="1"/>
</dbReference>